<dbReference type="PANTHER" id="PTHR16026">
    <property type="entry name" value="CARTILAGE ACIDIC PROTEIN 1"/>
    <property type="match status" value="1"/>
</dbReference>
<dbReference type="PROSITE" id="PS51257">
    <property type="entry name" value="PROKAR_LIPOPROTEIN"/>
    <property type="match status" value="1"/>
</dbReference>
<gene>
    <name evidence="5" type="ORF">GCM10022393_24500</name>
</gene>
<evidence type="ECO:0000256" key="1">
    <source>
        <dbReference type="ARBA" id="ARBA00022729"/>
    </source>
</evidence>
<dbReference type="Pfam" id="PF13517">
    <property type="entry name" value="FG-GAP_3"/>
    <property type="match status" value="7"/>
</dbReference>
<dbReference type="Gene3D" id="2.130.10.130">
    <property type="entry name" value="Integrin alpha, N-terminal"/>
    <property type="match status" value="3"/>
</dbReference>
<dbReference type="EMBL" id="BAABCW010000009">
    <property type="protein sequence ID" value="GAA3510322.1"/>
    <property type="molecule type" value="Genomic_DNA"/>
</dbReference>
<evidence type="ECO:0000313" key="6">
    <source>
        <dbReference type="Proteomes" id="UP001500459"/>
    </source>
</evidence>
<feature type="domain" description="ASPIC/UnbV" evidence="4">
    <location>
        <begin position="520"/>
        <end position="585"/>
    </location>
</feature>
<keyword evidence="3" id="KW-0325">Glycoprotein</keyword>
<dbReference type="RefSeq" id="WP_344927787.1">
    <property type="nucleotide sequence ID" value="NZ_BAABCW010000009.1"/>
</dbReference>
<accession>A0ABP6UMP4</accession>
<evidence type="ECO:0000256" key="3">
    <source>
        <dbReference type="ARBA" id="ARBA00023180"/>
    </source>
</evidence>
<evidence type="ECO:0000256" key="2">
    <source>
        <dbReference type="ARBA" id="ARBA00022737"/>
    </source>
</evidence>
<keyword evidence="1" id="KW-0732">Signal</keyword>
<dbReference type="InterPro" id="IPR011519">
    <property type="entry name" value="UnbV_ASPIC"/>
</dbReference>
<name>A0ABP6UMP4_9FLAO</name>
<dbReference type="Proteomes" id="UP001500459">
    <property type="component" value="Unassembled WGS sequence"/>
</dbReference>
<dbReference type="SUPFAM" id="SSF69318">
    <property type="entry name" value="Integrin alpha N-terminal domain"/>
    <property type="match status" value="2"/>
</dbReference>
<dbReference type="PANTHER" id="PTHR16026:SF0">
    <property type="entry name" value="CARTILAGE ACIDIC PROTEIN 1"/>
    <property type="match status" value="1"/>
</dbReference>
<dbReference type="InterPro" id="IPR028994">
    <property type="entry name" value="Integrin_alpha_N"/>
</dbReference>
<protein>
    <submittedName>
        <fullName evidence="5">VCBS repeat-containing protein</fullName>
    </submittedName>
</protein>
<evidence type="ECO:0000313" key="5">
    <source>
        <dbReference type="EMBL" id="GAA3510322.1"/>
    </source>
</evidence>
<dbReference type="InterPro" id="IPR027039">
    <property type="entry name" value="Crtac1"/>
</dbReference>
<sequence>MKIHPIIYISLIYLISASSCKDKDTLFITLDASDTNIQFSNIIEEDEHHNMYNFMNIYTGAGVGIGDINNDGLPDLFFAGNMVSNALYLNKGDFKFEDITTTAGLENDQWCTGVSMIDINQDGWLDVYVSVSGNPNIKSTTNLLYINQKDNTFKESAAMYGLDDNAQSTQAAFFDYDRDGDLDMFLIVNPVDYSLSSVNTIRPRKINGEAKSTDKLYRNNGDGTFTNVSTMAGILIEGYSLGVGISDINNDHWPDIYISNDFLTNDIMYINNQDGTFTDQSHQWLKHTSFAGMGNDLSDINNDGLTDILVLDMLPEDNKRQKMIIPATSYDKFRLLTSKDYQKQYTRNTLQLNNGNNSFSEISYLAGISNTDWSWSILLADYNNDGHKDAFITNGFRRDLGDLDYIHYQQKNRQQFGTEKTKKDNKLAAIKELPSASISNYFFKNNGDLTFSNTSEKWGVNKPGLSNGAAYADLDNDGDLDLIVNNINNKVSVLKNNSDQKPDNHFIALALTGNLTNPGGIGAKIQVSVDGNHQFYQHYLSRGYLSSVDKQVHFGLKKDTQIDSIRIIWADDKTEVLVNVPIDTLINIYHKNAKPVLLKKTKIIQKKFFTEALEDQKINFHHQENEFIDFKQQPLLPHMHSRLGPKLTVGDINGDGLEDFYIGGAHGYSGTFFIQNELGKFDEKLLNLDVENEDTDALLFDADKDGDLDLYVVSGGTEFPKQDAAYQDRFYRNDGLGNFSKDQKALPIITASGAIVEANDYDKDGDLDLFIGGRILPGTYPMPAQSYILTNNNGVFINTTASVCPDLQKAGMVTAALWTDFNSDQKTDLIITGEFMQLRFFRNEDGFFKEITKEAGLQESHGWWNSLAEGDFDQDGDMDYLAGNLGTNSRYKATVSEPLCIYASDYDNNGSIDPVMCFYIQGKNYLAAPRDAMIDQINGMRSRFKTYESYANVPFEKAFTNKELEKAHVVKSETFLSSYIENMGNGKFKIHPLPILAQIAPINAIKVMDINNDSHLDALMVGNNLSGDASVGDYDAMTGLCLLGDGSGNFEPISGSDIGFFIDSDAKDIAEITTINKETYMLISSNADAIKLFKLKTNE</sequence>
<evidence type="ECO:0000259" key="4">
    <source>
        <dbReference type="Pfam" id="PF07593"/>
    </source>
</evidence>
<comment type="caution">
    <text evidence="5">The sequence shown here is derived from an EMBL/GenBank/DDBJ whole genome shotgun (WGS) entry which is preliminary data.</text>
</comment>
<organism evidence="5 6">
    <name type="scientific">Aquimarina addita</name>
    <dbReference type="NCBI Taxonomy" id="870485"/>
    <lineage>
        <taxon>Bacteria</taxon>
        <taxon>Pseudomonadati</taxon>
        <taxon>Bacteroidota</taxon>
        <taxon>Flavobacteriia</taxon>
        <taxon>Flavobacteriales</taxon>
        <taxon>Flavobacteriaceae</taxon>
        <taxon>Aquimarina</taxon>
    </lineage>
</organism>
<dbReference type="InterPro" id="IPR013517">
    <property type="entry name" value="FG-GAP"/>
</dbReference>
<reference evidence="6" key="1">
    <citation type="journal article" date="2019" name="Int. J. Syst. Evol. Microbiol.">
        <title>The Global Catalogue of Microorganisms (GCM) 10K type strain sequencing project: providing services to taxonomists for standard genome sequencing and annotation.</title>
        <authorList>
            <consortium name="The Broad Institute Genomics Platform"/>
            <consortium name="The Broad Institute Genome Sequencing Center for Infectious Disease"/>
            <person name="Wu L."/>
            <person name="Ma J."/>
        </authorList>
    </citation>
    <scope>NUCLEOTIDE SEQUENCE [LARGE SCALE GENOMIC DNA]</scope>
    <source>
        <strain evidence="6">JCM 17106</strain>
    </source>
</reference>
<dbReference type="InterPro" id="IPR013519">
    <property type="entry name" value="Int_alpha_beta-p"/>
</dbReference>
<dbReference type="Pfam" id="PF07593">
    <property type="entry name" value="UnbV_ASPIC"/>
    <property type="match status" value="1"/>
</dbReference>
<keyword evidence="6" id="KW-1185">Reference proteome</keyword>
<dbReference type="SMART" id="SM00191">
    <property type="entry name" value="Int_alpha"/>
    <property type="match status" value="2"/>
</dbReference>
<proteinExistence type="predicted"/>
<keyword evidence="2" id="KW-0677">Repeat</keyword>